<evidence type="ECO:0000256" key="6">
    <source>
        <dbReference type="ARBA" id="ARBA00023098"/>
    </source>
</evidence>
<comment type="catalytic activity">
    <reaction evidence="1">
        <text>a 1,2-diacyl-sn-glycero-3-phosphocholine + H2O = a 1,2-diacyl-sn-glycero-3-phosphate + choline + H(+)</text>
        <dbReference type="Rhea" id="RHEA:14445"/>
        <dbReference type="ChEBI" id="CHEBI:15354"/>
        <dbReference type="ChEBI" id="CHEBI:15377"/>
        <dbReference type="ChEBI" id="CHEBI:15378"/>
        <dbReference type="ChEBI" id="CHEBI:57643"/>
        <dbReference type="ChEBI" id="CHEBI:58608"/>
        <dbReference type="EC" id="3.1.4.4"/>
    </reaction>
</comment>
<dbReference type="EC" id="3.1.4.4" evidence="2"/>
<dbReference type="PANTHER" id="PTHR18896">
    <property type="entry name" value="PHOSPHOLIPASE D"/>
    <property type="match status" value="1"/>
</dbReference>
<feature type="domain" description="PLD phosphodiesterase" evidence="7">
    <location>
        <begin position="1"/>
        <end position="20"/>
    </location>
</feature>
<evidence type="ECO:0000259" key="7">
    <source>
        <dbReference type="PROSITE" id="PS50035"/>
    </source>
</evidence>
<keyword evidence="9" id="KW-1185">Reference proteome</keyword>
<gene>
    <name evidence="8" type="ORF">C2845_PM05G25620</name>
</gene>
<keyword evidence="4" id="KW-0378">Hydrolase</keyword>
<evidence type="ECO:0000256" key="1">
    <source>
        <dbReference type="ARBA" id="ARBA00000798"/>
    </source>
</evidence>
<dbReference type="GO" id="GO:0005886">
    <property type="term" value="C:plasma membrane"/>
    <property type="evidence" value="ECO:0007669"/>
    <property type="project" value="TreeGrafter"/>
</dbReference>
<dbReference type="AlphaFoldDB" id="A0A3L6SWR7"/>
<reference evidence="9" key="1">
    <citation type="journal article" date="2019" name="Nat. Commun.">
        <title>The genome of broomcorn millet.</title>
        <authorList>
            <person name="Zou C."/>
            <person name="Miki D."/>
            <person name="Li D."/>
            <person name="Tang Q."/>
            <person name="Xiao L."/>
            <person name="Rajput S."/>
            <person name="Deng P."/>
            <person name="Jia W."/>
            <person name="Huang R."/>
            <person name="Zhang M."/>
            <person name="Sun Y."/>
            <person name="Hu J."/>
            <person name="Fu X."/>
            <person name="Schnable P.S."/>
            <person name="Li F."/>
            <person name="Zhang H."/>
            <person name="Feng B."/>
            <person name="Zhu X."/>
            <person name="Liu R."/>
            <person name="Schnable J.C."/>
            <person name="Zhu J.-K."/>
            <person name="Zhang H."/>
        </authorList>
    </citation>
    <scope>NUCLEOTIDE SEQUENCE [LARGE SCALE GENOMIC DNA]</scope>
</reference>
<sequence>MRAVDDEYIIVGSANINQRSMDGARDSEIAMGAYQPHHLAAASRPARGQVHGFRMSL</sequence>
<evidence type="ECO:0000256" key="3">
    <source>
        <dbReference type="ARBA" id="ARBA00022737"/>
    </source>
</evidence>
<dbReference type="PANTHER" id="PTHR18896:SF67">
    <property type="entry name" value="PHOSPHOLIPASE D"/>
    <property type="match status" value="1"/>
</dbReference>
<dbReference type="OrthoDB" id="693791at2759"/>
<evidence type="ECO:0000256" key="5">
    <source>
        <dbReference type="ARBA" id="ARBA00022963"/>
    </source>
</evidence>
<dbReference type="SUPFAM" id="SSF56024">
    <property type="entry name" value="Phospholipase D/nuclease"/>
    <property type="match status" value="1"/>
</dbReference>
<dbReference type="InterPro" id="IPR015679">
    <property type="entry name" value="PLipase_D_fam"/>
</dbReference>
<dbReference type="STRING" id="4540.A0A3L6SWR7"/>
<accession>A0A3L6SWR7</accession>
<name>A0A3L6SWR7_PANMI</name>
<dbReference type="InterPro" id="IPR001736">
    <property type="entry name" value="PLipase_D/transphosphatidylase"/>
</dbReference>
<evidence type="ECO:0000313" key="9">
    <source>
        <dbReference type="Proteomes" id="UP000275267"/>
    </source>
</evidence>
<comment type="caution">
    <text evidence="8">The sequence shown here is derived from an EMBL/GenBank/DDBJ whole genome shotgun (WGS) entry which is preliminary data.</text>
</comment>
<dbReference type="EMBL" id="PQIB02000003">
    <property type="protein sequence ID" value="RLN28860.1"/>
    <property type="molecule type" value="Genomic_DNA"/>
</dbReference>
<dbReference type="GO" id="GO:0004630">
    <property type="term" value="F:phospholipase D activity"/>
    <property type="evidence" value="ECO:0007669"/>
    <property type="project" value="UniProtKB-EC"/>
</dbReference>
<organism evidence="8 9">
    <name type="scientific">Panicum miliaceum</name>
    <name type="common">Proso millet</name>
    <name type="synonym">Broomcorn millet</name>
    <dbReference type="NCBI Taxonomy" id="4540"/>
    <lineage>
        <taxon>Eukaryota</taxon>
        <taxon>Viridiplantae</taxon>
        <taxon>Streptophyta</taxon>
        <taxon>Embryophyta</taxon>
        <taxon>Tracheophyta</taxon>
        <taxon>Spermatophyta</taxon>
        <taxon>Magnoliopsida</taxon>
        <taxon>Liliopsida</taxon>
        <taxon>Poales</taxon>
        <taxon>Poaceae</taxon>
        <taxon>PACMAD clade</taxon>
        <taxon>Panicoideae</taxon>
        <taxon>Panicodae</taxon>
        <taxon>Paniceae</taxon>
        <taxon>Panicinae</taxon>
        <taxon>Panicum</taxon>
        <taxon>Panicum sect. Panicum</taxon>
    </lineage>
</organism>
<dbReference type="GO" id="GO:0009395">
    <property type="term" value="P:phospholipid catabolic process"/>
    <property type="evidence" value="ECO:0007669"/>
    <property type="project" value="TreeGrafter"/>
</dbReference>
<evidence type="ECO:0000256" key="4">
    <source>
        <dbReference type="ARBA" id="ARBA00022801"/>
    </source>
</evidence>
<keyword evidence="3" id="KW-0677">Repeat</keyword>
<evidence type="ECO:0000313" key="8">
    <source>
        <dbReference type="EMBL" id="RLN28860.1"/>
    </source>
</evidence>
<dbReference type="PROSITE" id="PS50035">
    <property type="entry name" value="PLD"/>
    <property type="match status" value="1"/>
</dbReference>
<evidence type="ECO:0000256" key="2">
    <source>
        <dbReference type="ARBA" id="ARBA00012027"/>
    </source>
</evidence>
<keyword evidence="6" id="KW-0443">Lipid metabolism</keyword>
<protein>
    <recommendedName>
        <fullName evidence="2">phospholipase D</fullName>
        <ecNumber evidence="2">3.1.4.4</ecNumber>
    </recommendedName>
</protein>
<dbReference type="Proteomes" id="UP000275267">
    <property type="component" value="Unassembled WGS sequence"/>
</dbReference>
<keyword evidence="5" id="KW-0442">Lipid degradation</keyword>
<proteinExistence type="predicted"/>